<dbReference type="PANTHER" id="PTHR10909">
    <property type="entry name" value="ELECTRON TRANSPORT OXIDOREDUCTASE"/>
    <property type="match status" value="1"/>
</dbReference>
<keyword evidence="7" id="KW-0560">Oxidoreductase</keyword>
<dbReference type="AlphaFoldDB" id="A0AAD7CGZ2"/>
<dbReference type="GO" id="GO:0003997">
    <property type="term" value="F:acyl-CoA oxidase activity"/>
    <property type="evidence" value="ECO:0007669"/>
    <property type="project" value="InterPro"/>
</dbReference>
<evidence type="ECO:0000256" key="8">
    <source>
        <dbReference type="ARBA" id="ARBA00023098"/>
    </source>
</evidence>
<gene>
    <name evidence="16" type="ORF">FB45DRAFT_823261</name>
</gene>
<dbReference type="Pfam" id="PF01756">
    <property type="entry name" value="ACOX"/>
    <property type="match status" value="1"/>
</dbReference>
<dbReference type="EMBL" id="JARKIF010000002">
    <property type="protein sequence ID" value="KAJ7648113.1"/>
    <property type="molecule type" value="Genomic_DNA"/>
</dbReference>
<evidence type="ECO:0000259" key="15">
    <source>
        <dbReference type="Pfam" id="PF22924"/>
    </source>
</evidence>
<keyword evidence="6" id="KW-0276">Fatty acid metabolism</keyword>
<evidence type="ECO:0000259" key="14">
    <source>
        <dbReference type="Pfam" id="PF14749"/>
    </source>
</evidence>
<keyword evidence="17" id="KW-1185">Reference proteome</keyword>
<evidence type="ECO:0000256" key="7">
    <source>
        <dbReference type="ARBA" id="ARBA00023002"/>
    </source>
</evidence>
<dbReference type="FunFam" id="1.20.140.10:FF:000010">
    <property type="entry name" value="Acyl-coenzyme A oxidase"/>
    <property type="match status" value="1"/>
</dbReference>
<accession>A0AAD7CGZ2</accession>
<dbReference type="SUPFAM" id="SSF47203">
    <property type="entry name" value="Acyl-CoA dehydrogenase C-terminal domain-like"/>
    <property type="match status" value="2"/>
</dbReference>
<evidence type="ECO:0000256" key="10">
    <source>
        <dbReference type="PIRNR" id="PIRNR000168"/>
    </source>
</evidence>
<evidence type="ECO:0000256" key="9">
    <source>
        <dbReference type="ARBA" id="ARBA00023140"/>
    </source>
</evidence>
<proteinExistence type="inferred from homology"/>
<keyword evidence="8" id="KW-0443">Lipid metabolism</keyword>
<feature type="active site" description="Proton acceptor" evidence="11">
    <location>
        <position position="430"/>
    </location>
</feature>
<protein>
    <recommendedName>
        <fullName evidence="10">Acyl-coenzyme A oxidase</fullName>
    </recommendedName>
</protein>
<reference evidence="16" key="1">
    <citation type="submission" date="2023-03" db="EMBL/GenBank/DDBJ databases">
        <title>Massive genome expansion in bonnet fungi (Mycena s.s.) driven by repeated elements and novel gene families across ecological guilds.</title>
        <authorList>
            <consortium name="Lawrence Berkeley National Laboratory"/>
            <person name="Harder C.B."/>
            <person name="Miyauchi S."/>
            <person name="Viragh M."/>
            <person name="Kuo A."/>
            <person name="Thoen E."/>
            <person name="Andreopoulos B."/>
            <person name="Lu D."/>
            <person name="Skrede I."/>
            <person name="Drula E."/>
            <person name="Henrissat B."/>
            <person name="Morin E."/>
            <person name="Kohler A."/>
            <person name="Barry K."/>
            <person name="LaButti K."/>
            <person name="Morin E."/>
            <person name="Salamov A."/>
            <person name="Lipzen A."/>
            <person name="Mereny Z."/>
            <person name="Hegedus B."/>
            <person name="Baldrian P."/>
            <person name="Stursova M."/>
            <person name="Weitz H."/>
            <person name="Taylor A."/>
            <person name="Grigoriev I.V."/>
            <person name="Nagy L.G."/>
            <person name="Martin F."/>
            <person name="Kauserud H."/>
        </authorList>
    </citation>
    <scope>NUCLEOTIDE SEQUENCE</scope>
    <source>
        <strain evidence="16">9284</strain>
    </source>
</reference>
<dbReference type="GO" id="GO:0055088">
    <property type="term" value="P:lipid homeostasis"/>
    <property type="evidence" value="ECO:0007669"/>
    <property type="project" value="TreeGrafter"/>
</dbReference>
<evidence type="ECO:0000259" key="13">
    <source>
        <dbReference type="Pfam" id="PF01756"/>
    </source>
</evidence>
<dbReference type="GO" id="GO:0005777">
    <property type="term" value="C:peroxisome"/>
    <property type="evidence" value="ECO:0007669"/>
    <property type="project" value="UniProtKB-SubCell"/>
</dbReference>
<evidence type="ECO:0000313" key="17">
    <source>
        <dbReference type="Proteomes" id="UP001221142"/>
    </source>
</evidence>
<feature type="domain" description="Acyl-CoA oxidase C-alpha1" evidence="15">
    <location>
        <begin position="281"/>
        <end position="445"/>
    </location>
</feature>
<dbReference type="Proteomes" id="UP001221142">
    <property type="component" value="Unassembled WGS sequence"/>
</dbReference>
<comment type="similarity">
    <text evidence="3 10">Belongs to the acyl-CoA oxidase family.</text>
</comment>
<dbReference type="InterPro" id="IPR012258">
    <property type="entry name" value="Acyl-CoA_oxidase"/>
</dbReference>
<dbReference type="InterPro" id="IPR036250">
    <property type="entry name" value="AcylCo_DH-like_C"/>
</dbReference>
<evidence type="ECO:0000256" key="1">
    <source>
        <dbReference type="ARBA" id="ARBA00001974"/>
    </source>
</evidence>
<sequence length="667" mass="74312">MPNRQIQLMQNARAQASFHSQELTDVIYGGAAAVEKRREEFRRIEKLLGRSDTRKLPHIYGESGRTEQYVDGLRWGAATFRERLKCGESWFDAVTPHHWMNNASPFGLHFLMFTPALKLLASPEQLEYWLPLAESGRIIGTYCQTELGHGTFVRGLETTATFEEATDEFVIHSPTTSSTKFWPGGLGYAASHAIVMARLVIKSEDYGVHPFIVQLRSLEDYTPLPGVELGDIGLKLGHNTNDNGYAFFTHLRIPRTHLLMRSNQVLRDGTFIRGPIDKLAYSTMLFARKIIIIRIYFQLAQAATIATRYSVVREQGNIAFDSADNAEVPIFAFKLQQYRLLTLMARAFALHFAGVHVGSLYEARLAQQERDDHSELAPVHALLAGMKAYSTQVTADGAEDARKCCGGHGYLAMSGFGQLVPTATAIATLEGENFVMYQQLARFLVKCVGRAEQHSTTEYLRSPNTVSDISPEADLLEPTVQLGIFRHRSARLVVECAEALLASQQEGLSFAQAWNKHILSLIAAARAHTETVVLTAFIDSIVGVQHDSVRAVLRRLCSLFALSSIEGPNGGDFLADGYISNVHLRPIRESIDLLLEELVPDAIALTDSWNFTDACLASALGCWDGDVYERMMEWTRQVPLNVDVRKMGGVFKPGFEQYIKPVLRAKL</sequence>
<dbReference type="InterPro" id="IPR037069">
    <property type="entry name" value="AcylCoA_DH/ox_N_sf"/>
</dbReference>
<feature type="binding site" evidence="12">
    <location>
        <position position="184"/>
    </location>
    <ligand>
        <name>FAD</name>
        <dbReference type="ChEBI" id="CHEBI:57692"/>
    </ligand>
</feature>
<dbReference type="Gene3D" id="1.20.140.10">
    <property type="entry name" value="Butyryl-CoA Dehydrogenase, subunit A, domain 3"/>
    <property type="match status" value="2"/>
</dbReference>
<dbReference type="InterPro" id="IPR029320">
    <property type="entry name" value="Acyl-CoA_ox_N"/>
</dbReference>
<evidence type="ECO:0000256" key="4">
    <source>
        <dbReference type="ARBA" id="ARBA00022630"/>
    </source>
</evidence>
<dbReference type="PIRSF" id="PIRSF000168">
    <property type="entry name" value="Acyl-CoA_oxidase"/>
    <property type="match status" value="1"/>
</dbReference>
<evidence type="ECO:0000256" key="6">
    <source>
        <dbReference type="ARBA" id="ARBA00022832"/>
    </source>
</evidence>
<dbReference type="GO" id="GO:0005504">
    <property type="term" value="F:fatty acid binding"/>
    <property type="evidence" value="ECO:0007669"/>
    <property type="project" value="TreeGrafter"/>
</dbReference>
<comment type="caution">
    <text evidence="16">The sequence shown here is derived from an EMBL/GenBank/DDBJ whole genome shotgun (WGS) entry which is preliminary data.</text>
</comment>
<name>A0AAD7CGZ2_9AGAR</name>
<feature type="domain" description="Acyl-CoA oxidase C-terminal" evidence="13">
    <location>
        <begin position="478"/>
        <end position="663"/>
    </location>
</feature>
<evidence type="ECO:0000313" key="16">
    <source>
        <dbReference type="EMBL" id="KAJ7648113.1"/>
    </source>
</evidence>
<dbReference type="GO" id="GO:0071949">
    <property type="term" value="F:FAD binding"/>
    <property type="evidence" value="ECO:0007669"/>
    <property type="project" value="InterPro"/>
</dbReference>
<evidence type="ECO:0000256" key="12">
    <source>
        <dbReference type="PIRSR" id="PIRSR000168-2"/>
    </source>
</evidence>
<dbReference type="FunFam" id="1.20.140.10:FF:000007">
    <property type="entry name" value="Acyl-coenzyme A oxidase"/>
    <property type="match status" value="1"/>
</dbReference>
<keyword evidence="4 10" id="KW-0285">Flavoprotein</keyword>
<dbReference type="Gene3D" id="1.10.540.10">
    <property type="entry name" value="Acyl-CoA dehydrogenase/oxidase, N-terminal domain"/>
    <property type="match status" value="1"/>
</dbReference>
<dbReference type="PANTHER" id="PTHR10909:SF250">
    <property type="entry name" value="PEROXISOMAL ACYL-COENZYME A OXIDASE 1"/>
    <property type="match status" value="1"/>
</dbReference>
<dbReference type="Pfam" id="PF22924">
    <property type="entry name" value="ACOX_C_alpha1"/>
    <property type="match status" value="1"/>
</dbReference>
<keyword evidence="5 10" id="KW-0274">FAD</keyword>
<dbReference type="InterPro" id="IPR055060">
    <property type="entry name" value="ACOX_C_alpha1"/>
</dbReference>
<dbReference type="InterPro" id="IPR046373">
    <property type="entry name" value="Acyl-CoA_Oxase/DH_mid-dom_sf"/>
</dbReference>
<evidence type="ECO:0000256" key="2">
    <source>
        <dbReference type="ARBA" id="ARBA00004275"/>
    </source>
</evidence>
<keyword evidence="9" id="KW-0576">Peroxisome</keyword>
<dbReference type="InterPro" id="IPR009100">
    <property type="entry name" value="AcylCoA_DH/oxidase_NM_dom_sf"/>
</dbReference>
<dbReference type="InterPro" id="IPR002655">
    <property type="entry name" value="Acyl-CoA_oxidase_C"/>
</dbReference>
<evidence type="ECO:0000256" key="11">
    <source>
        <dbReference type="PIRSR" id="PIRSR000168-1"/>
    </source>
</evidence>
<dbReference type="GO" id="GO:0033540">
    <property type="term" value="P:fatty acid beta-oxidation using acyl-CoA oxidase"/>
    <property type="evidence" value="ECO:0007669"/>
    <property type="project" value="TreeGrafter"/>
</dbReference>
<organism evidence="16 17">
    <name type="scientific">Roridomyces roridus</name>
    <dbReference type="NCBI Taxonomy" id="1738132"/>
    <lineage>
        <taxon>Eukaryota</taxon>
        <taxon>Fungi</taxon>
        <taxon>Dikarya</taxon>
        <taxon>Basidiomycota</taxon>
        <taxon>Agaricomycotina</taxon>
        <taxon>Agaricomycetes</taxon>
        <taxon>Agaricomycetidae</taxon>
        <taxon>Agaricales</taxon>
        <taxon>Marasmiineae</taxon>
        <taxon>Mycenaceae</taxon>
        <taxon>Roridomyces</taxon>
    </lineage>
</organism>
<comment type="cofactor">
    <cofactor evidence="1">
        <name>FAD</name>
        <dbReference type="ChEBI" id="CHEBI:57692"/>
    </cofactor>
</comment>
<evidence type="ECO:0000256" key="5">
    <source>
        <dbReference type="ARBA" id="ARBA00022827"/>
    </source>
</evidence>
<dbReference type="FunFam" id="2.40.110.10:FF:000003">
    <property type="entry name" value="Acyl-coenzyme A oxidase"/>
    <property type="match status" value="1"/>
</dbReference>
<dbReference type="Pfam" id="PF14749">
    <property type="entry name" value="Acyl-CoA_ox_N"/>
    <property type="match status" value="1"/>
</dbReference>
<evidence type="ECO:0000256" key="3">
    <source>
        <dbReference type="ARBA" id="ARBA00006288"/>
    </source>
</evidence>
<dbReference type="Gene3D" id="2.40.110.10">
    <property type="entry name" value="Butyryl-CoA Dehydrogenase, subunit A, domain 2"/>
    <property type="match status" value="1"/>
</dbReference>
<feature type="binding site" evidence="12">
    <location>
        <position position="145"/>
    </location>
    <ligand>
        <name>FAD</name>
        <dbReference type="ChEBI" id="CHEBI:57692"/>
    </ligand>
</feature>
<feature type="domain" description="Acyl-coenzyme A oxidase N-terminal" evidence="14">
    <location>
        <begin position="20"/>
        <end position="139"/>
    </location>
</feature>
<dbReference type="SUPFAM" id="SSF56645">
    <property type="entry name" value="Acyl-CoA dehydrogenase NM domain-like"/>
    <property type="match status" value="1"/>
</dbReference>
<comment type="subcellular location">
    <subcellularLocation>
        <location evidence="2">Peroxisome</location>
    </subcellularLocation>
</comment>